<keyword evidence="5" id="KW-0347">Helicase</keyword>
<feature type="compositionally biased region" description="Acidic residues" evidence="14">
    <location>
        <begin position="659"/>
        <end position="671"/>
    </location>
</feature>
<evidence type="ECO:0000313" key="18">
    <source>
        <dbReference type="EMBL" id="KAL3690660.1"/>
    </source>
</evidence>
<dbReference type="SMART" id="SM00490">
    <property type="entry name" value="HELICc"/>
    <property type="match status" value="1"/>
</dbReference>
<evidence type="ECO:0000256" key="12">
    <source>
        <dbReference type="ARBA" id="ARBA00049360"/>
    </source>
</evidence>
<gene>
    <name evidence="18" type="ORF">R1sor_004311</name>
</gene>
<evidence type="ECO:0000256" key="3">
    <source>
        <dbReference type="ARBA" id="ARBA00022741"/>
    </source>
</evidence>
<comment type="similarity">
    <text evidence="2">Belongs to the helicase family. RecQ subfamily.</text>
</comment>
<evidence type="ECO:0000256" key="8">
    <source>
        <dbReference type="ARBA" id="ARBA00023235"/>
    </source>
</evidence>
<evidence type="ECO:0000256" key="1">
    <source>
        <dbReference type="ARBA" id="ARBA00004123"/>
    </source>
</evidence>
<dbReference type="GO" id="GO:0043138">
    <property type="term" value="F:3'-5' DNA helicase activity"/>
    <property type="evidence" value="ECO:0007669"/>
    <property type="project" value="UniProtKB-EC"/>
</dbReference>
<feature type="compositionally biased region" description="Basic residues" evidence="14">
    <location>
        <begin position="625"/>
        <end position="648"/>
    </location>
</feature>
<comment type="catalytic activity">
    <reaction evidence="12">
        <text>ATP + H2O = ADP + phosphate + H(+)</text>
        <dbReference type="Rhea" id="RHEA:13065"/>
        <dbReference type="ChEBI" id="CHEBI:15377"/>
        <dbReference type="ChEBI" id="CHEBI:15378"/>
        <dbReference type="ChEBI" id="CHEBI:30616"/>
        <dbReference type="ChEBI" id="CHEBI:43474"/>
        <dbReference type="ChEBI" id="CHEBI:456216"/>
    </reaction>
</comment>
<dbReference type="Pfam" id="PF11719">
    <property type="entry name" value="Drc1-Sld2"/>
    <property type="match status" value="1"/>
</dbReference>
<feature type="coiled-coil region" evidence="13">
    <location>
        <begin position="6"/>
        <end position="33"/>
    </location>
</feature>
<dbReference type="PANTHER" id="PTHR13710:SF108">
    <property type="entry name" value="ATP-DEPENDENT DNA HELICASE Q4"/>
    <property type="match status" value="1"/>
</dbReference>
<keyword evidence="6" id="KW-0067">ATP-binding</keyword>
<keyword evidence="19" id="KW-1185">Reference proteome</keyword>
<dbReference type="EC" id="5.6.2.4" evidence="11"/>
<keyword evidence="3" id="KW-0547">Nucleotide-binding</keyword>
<dbReference type="PROSITE" id="PS51194">
    <property type="entry name" value="HELICASE_CTER"/>
    <property type="match status" value="1"/>
</dbReference>
<dbReference type="PANTHER" id="PTHR13710">
    <property type="entry name" value="DNA HELICASE RECQ FAMILY MEMBER"/>
    <property type="match status" value="1"/>
</dbReference>
<feature type="domain" description="Helicase ATP-binding" evidence="16">
    <location>
        <begin position="757"/>
        <end position="926"/>
    </location>
</feature>
<dbReference type="SUPFAM" id="SSF68906">
    <property type="entry name" value="SAP domain"/>
    <property type="match status" value="1"/>
</dbReference>
<dbReference type="GO" id="GO:0005524">
    <property type="term" value="F:ATP binding"/>
    <property type="evidence" value="ECO:0007669"/>
    <property type="project" value="UniProtKB-KW"/>
</dbReference>
<evidence type="ECO:0000313" key="19">
    <source>
        <dbReference type="Proteomes" id="UP001633002"/>
    </source>
</evidence>
<dbReference type="Gene3D" id="1.10.10.1460">
    <property type="match status" value="1"/>
</dbReference>
<dbReference type="PROSITE" id="PS50800">
    <property type="entry name" value="SAP"/>
    <property type="match status" value="1"/>
</dbReference>
<dbReference type="InterPro" id="IPR011545">
    <property type="entry name" value="DEAD/DEAH_box_helicase_dom"/>
</dbReference>
<comment type="caution">
    <text evidence="18">The sequence shown here is derived from an EMBL/GenBank/DDBJ whole genome shotgun (WGS) entry which is preliminary data.</text>
</comment>
<feature type="compositionally biased region" description="Basic and acidic residues" evidence="14">
    <location>
        <begin position="484"/>
        <end position="502"/>
    </location>
</feature>
<dbReference type="SMART" id="SM00513">
    <property type="entry name" value="SAP"/>
    <property type="match status" value="1"/>
</dbReference>
<dbReference type="GO" id="GO:0005634">
    <property type="term" value="C:nucleus"/>
    <property type="evidence" value="ECO:0007669"/>
    <property type="project" value="UniProtKB-SubCell"/>
</dbReference>
<feature type="compositionally biased region" description="Polar residues" evidence="14">
    <location>
        <begin position="586"/>
        <end position="602"/>
    </location>
</feature>
<dbReference type="NCBIfam" id="TIGR00614">
    <property type="entry name" value="recQ_fam"/>
    <property type="match status" value="1"/>
</dbReference>
<dbReference type="EMBL" id="JBJQOH010000003">
    <property type="protein sequence ID" value="KAL3690660.1"/>
    <property type="molecule type" value="Genomic_DNA"/>
</dbReference>
<dbReference type="PROSITE" id="PS51192">
    <property type="entry name" value="HELICASE_ATP_BIND_1"/>
    <property type="match status" value="1"/>
</dbReference>
<keyword evidence="7" id="KW-0238">DNA-binding</keyword>
<dbReference type="Pfam" id="PF00270">
    <property type="entry name" value="DEAD"/>
    <property type="match status" value="1"/>
</dbReference>
<dbReference type="InterPro" id="IPR036361">
    <property type="entry name" value="SAP_dom_sf"/>
</dbReference>
<keyword evidence="13" id="KW-0175">Coiled coil</keyword>
<feature type="domain" description="Helicase C-terminal" evidence="17">
    <location>
        <begin position="947"/>
        <end position="1112"/>
    </location>
</feature>
<evidence type="ECO:0000256" key="10">
    <source>
        <dbReference type="ARBA" id="ARBA00034617"/>
    </source>
</evidence>
<accession>A0ABD3HGE1</accession>
<name>A0ABD3HGE1_9MARC</name>
<feature type="compositionally biased region" description="Basic and acidic residues" evidence="14">
    <location>
        <begin position="550"/>
        <end position="560"/>
    </location>
</feature>
<dbReference type="Gene3D" id="1.10.720.30">
    <property type="entry name" value="SAP domain"/>
    <property type="match status" value="1"/>
</dbReference>
<dbReference type="FunFam" id="3.40.50.300:FF:000772">
    <property type="entry name" value="ATP-dependent DNA helicase Q4"/>
    <property type="match status" value="1"/>
</dbReference>
<evidence type="ECO:0000259" key="15">
    <source>
        <dbReference type="PROSITE" id="PS50800"/>
    </source>
</evidence>
<feature type="domain" description="SAP" evidence="15">
    <location>
        <begin position="402"/>
        <end position="436"/>
    </location>
</feature>
<dbReference type="InterPro" id="IPR003034">
    <property type="entry name" value="SAP_dom"/>
</dbReference>
<evidence type="ECO:0000256" key="6">
    <source>
        <dbReference type="ARBA" id="ARBA00022840"/>
    </source>
</evidence>
<keyword evidence="4" id="KW-0378">Hydrolase</keyword>
<dbReference type="Pfam" id="PF00271">
    <property type="entry name" value="Helicase_C"/>
    <property type="match status" value="1"/>
</dbReference>
<comment type="subcellular location">
    <subcellularLocation>
        <location evidence="1">Nucleus</location>
    </subcellularLocation>
</comment>
<dbReference type="InterPro" id="IPR027417">
    <property type="entry name" value="P-loop_NTPase"/>
</dbReference>
<dbReference type="Proteomes" id="UP001633002">
    <property type="component" value="Unassembled WGS sequence"/>
</dbReference>
<sequence length="1397" mass="155443">MESPGASTVAARLQTLKTDLKRWEREFQNQTGRKVCQSDVQKCPSIQSVYREYGRLKMVIQKETEKMRKEGELLKVRGSDETPDVQCSLTTEGISLAKNTLSEICKPGRSHNGLQPPSYRSLLFPPTCSNSVDSDNGSYISATPPKRIQPKLEQQLTPMSAYRPVRRPLVEISPGQFKGPPSAPKTLARRLPSAHHTVNICKRKAPEIDAPKKFPSTLAVTSLENILPRPEVAQELGFVIKRVRPGFNKADENFNPERSVLPAGFSASIVSSGTSWNNSKKPSVECHDRLLVDGSQEVAGVASVENSRACTSSLHLQSNGGECKDISFQQSDEPHLCTSDRLPLPMQQDDLAFATQQLPTRLQPQVELPENMKVPARSEVETVKAGGDIGRDCERDSSEKALEEHTVVVLKGMLKKNGLSLAGNKAVLIQRLSAVLKDKKEEMECTDEDTGYNVQQVNLLAPRSLRNGKSVANSTPAATKSRNRPRESPSHEKPPPPSERRNRLSVRSGDVEVAGSFPAGKKMKKRSPTEVEVSDSSNAEEDSVPVNSTRDVHKEVATETKRKRKKLDTQPEEASWSKPKALQRRSLAQNRKITQKRSTGLRKSQALKPGERNNFVKLNLNGRGGGRRKFVNKTNFRKSRPYGRRRGYRGKESRTCNQEEADEDDDLDEVQDASAAERRSLKSRKMKSSVLEQDAWVTAEASSHPPASMEDSKIDLPADLSEKLERVLHDPSNENLTEVLELAFGFRAFRTGQLEAVKRVLTLQSTMVMLPTGGGKSLCYQLPALILPGLTLVISPLIALMADQLRHLPRSLPGALMSSAQTPQESSGIVSRLRAGSIKILFISPERLCSESFQRLLTEIPKIHLAVVDEAHCLSEWSHNFRPSYFRLGNVLLQKMQVPCVLAMTATATKKAQLSIMEALRIPPSGLIQAPSVRDNLVLTVSREQNRLKALLKMLNESPYSDAKSIIIYCTFQVEADNVSDFLQRSGVQAKSYHAKKSSQERSRILDQFFSNKLRVVVATVAFGMGVDKSDVRAVIHYNMPRSLEHYVQETGRAGRDGKPAFCHLFLDDNDYLKLRSLAHSEGVDQNAVANALSHIFRTKQSSSEQLINRLNSLVIEGSTKEFDMKEEVLETILSYLEVGEAGCLKSVSKLHTACSLTFHRRSPLSLAETSRLIAAVLQKSQERQGRYLFDLVSVASHLQLPLSDIQVELRRLQAAGEVSCEFGDPAFCFMVCKLPEDLLRLKSTLIKRLEEVETCKVRKVDAMYNAALAALRKDENTAEESTPSCISQQGSLQDKIKRYFEDDDPRPVEQTPTVAGANRNFLRADIKDFLRSNKHASLTGRAVARIFHGIWSPAFPYFDWSGNHAWGKYERVSFGVIKDMATMELATQQSVTSVRG</sequence>
<keyword evidence="8" id="KW-0413">Isomerase</keyword>
<dbReference type="Pfam" id="PF02037">
    <property type="entry name" value="SAP"/>
    <property type="match status" value="1"/>
</dbReference>
<comment type="catalytic activity">
    <reaction evidence="10">
        <text>Couples ATP hydrolysis with the unwinding of duplex DNA by translocating in the 3'-5' direction.</text>
        <dbReference type="EC" id="5.6.2.4"/>
    </reaction>
</comment>
<evidence type="ECO:0000256" key="13">
    <source>
        <dbReference type="SAM" id="Coils"/>
    </source>
</evidence>
<evidence type="ECO:0000259" key="17">
    <source>
        <dbReference type="PROSITE" id="PS51194"/>
    </source>
</evidence>
<dbReference type="SUPFAM" id="SSF52540">
    <property type="entry name" value="P-loop containing nucleoside triphosphate hydrolases"/>
    <property type="match status" value="1"/>
</dbReference>
<dbReference type="Gene3D" id="3.40.50.300">
    <property type="entry name" value="P-loop containing nucleotide triphosphate hydrolases"/>
    <property type="match status" value="2"/>
</dbReference>
<dbReference type="SMART" id="SM00487">
    <property type="entry name" value="DEXDc"/>
    <property type="match status" value="1"/>
</dbReference>
<proteinExistence type="inferred from homology"/>
<dbReference type="CDD" id="cd18794">
    <property type="entry name" value="SF2_C_RecQ"/>
    <property type="match status" value="1"/>
</dbReference>
<protein>
    <recommendedName>
        <fullName evidence="11">DNA 3'-5' helicase</fullName>
        <ecNumber evidence="11">5.6.2.4</ecNumber>
    </recommendedName>
</protein>
<dbReference type="GO" id="GO:0016787">
    <property type="term" value="F:hydrolase activity"/>
    <property type="evidence" value="ECO:0007669"/>
    <property type="project" value="UniProtKB-KW"/>
</dbReference>
<evidence type="ECO:0000256" key="7">
    <source>
        <dbReference type="ARBA" id="ARBA00023125"/>
    </source>
</evidence>
<keyword evidence="9" id="KW-0539">Nucleus</keyword>
<evidence type="ECO:0000256" key="11">
    <source>
        <dbReference type="ARBA" id="ARBA00034808"/>
    </source>
</evidence>
<dbReference type="CDD" id="cd18018">
    <property type="entry name" value="DEXHc_RecQ4-like"/>
    <property type="match status" value="1"/>
</dbReference>
<feature type="region of interest" description="Disordered" evidence="14">
    <location>
        <begin position="461"/>
        <end position="684"/>
    </location>
</feature>
<reference evidence="18 19" key="1">
    <citation type="submission" date="2024-09" db="EMBL/GenBank/DDBJ databases">
        <title>Chromosome-scale assembly of Riccia sorocarpa.</title>
        <authorList>
            <person name="Paukszto L."/>
        </authorList>
    </citation>
    <scope>NUCLEOTIDE SEQUENCE [LARGE SCALE GENOMIC DNA]</scope>
    <source>
        <strain evidence="18">LP-2024</strain>
        <tissue evidence="18">Aerial parts of the thallus</tissue>
    </source>
</reference>
<evidence type="ECO:0000256" key="4">
    <source>
        <dbReference type="ARBA" id="ARBA00022801"/>
    </source>
</evidence>
<dbReference type="InterPro" id="IPR014001">
    <property type="entry name" value="Helicase_ATP-bd"/>
</dbReference>
<dbReference type="GO" id="GO:0003677">
    <property type="term" value="F:DNA binding"/>
    <property type="evidence" value="ECO:0007669"/>
    <property type="project" value="UniProtKB-KW"/>
</dbReference>
<dbReference type="InterPro" id="IPR021110">
    <property type="entry name" value="DNA_rep_checkpnt_protein"/>
</dbReference>
<feature type="compositionally biased region" description="Polar residues" evidence="14">
    <location>
        <begin position="470"/>
        <end position="480"/>
    </location>
</feature>
<evidence type="ECO:0000256" key="9">
    <source>
        <dbReference type="ARBA" id="ARBA00023242"/>
    </source>
</evidence>
<evidence type="ECO:0000256" key="2">
    <source>
        <dbReference type="ARBA" id="ARBA00005446"/>
    </source>
</evidence>
<evidence type="ECO:0000256" key="5">
    <source>
        <dbReference type="ARBA" id="ARBA00022806"/>
    </source>
</evidence>
<organism evidence="18 19">
    <name type="scientific">Riccia sorocarpa</name>
    <dbReference type="NCBI Taxonomy" id="122646"/>
    <lineage>
        <taxon>Eukaryota</taxon>
        <taxon>Viridiplantae</taxon>
        <taxon>Streptophyta</taxon>
        <taxon>Embryophyta</taxon>
        <taxon>Marchantiophyta</taxon>
        <taxon>Marchantiopsida</taxon>
        <taxon>Marchantiidae</taxon>
        <taxon>Marchantiales</taxon>
        <taxon>Ricciaceae</taxon>
        <taxon>Riccia</taxon>
    </lineage>
</organism>
<evidence type="ECO:0000256" key="14">
    <source>
        <dbReference type="SAM" id="MobiDB-lite"/>
    </source>
</evidence>
<evidence type="ECO:0000259" key="16">
    <source>
        <dbReference type="PROSITE" id="PS51192"/>
    </source>
</evidence>
<dbReference type="InterPro" id="IPR004589">
    <property type="entry name" value="DNA_helicase_ATP-dep_RecQ"/>
</dbReference>
<dbReference type="InterPro" id="IPR001650">
    <property type="entry name" value="Helicase_C-like"/>
</dbReference>